<sequence length="110" mass="12469">MLMETRRGSIEAIKEIVRLGNRISVDEMAKISDMALALDGSITSVDPDGDWCGTGRIRFKWPPKKNEEFIKLLDHLVRSRINHEVLINGIPVPDHIIINVSRQIGQRLGR</sequence>
<dbReference type="EMBL" id="MJUW02000114">
    <property type="protein sequence ID" value="OQD44827.1"/>
    <property type="molecule type" value="Genomic_DNA"/>
</dbReference>
<proteinExistence type="predicted"/>
<name>A0A1V6LXH1_9BACT</name>
<organism evidence="1 2">
    <name type="scientific">Candidatus Brocadia sapporoensis</name>
    <dbReference type="NCBI Taxonomy" id="392547"/>
    <lineage>
        <taxon>Bacteria</taxon>
        <taxon>Pseudomonadati</taxon>
        <taxon>Planctomycetota</taxon>
        <taxon>Candidatus Brocadiia</taxon>
        <taxon>Candidatus Brocadiales</taxon>
        <taxon>Candidatus Brocadiaceae</taxon>
        <taxon>Candidatus Brocadia</taxon>
    </lineage>
</organism>
<gene>
    <name evidence="1" type="ORF">BIY37_11390</name>
</gene>
<keyword evidence="2" id="KW-1185">Reference proteome</keyword>
<reference evidence="1 2" key="1">
    <citation type="journal article" date="2016" name="Genome Announc.">
        <title>Draft Genome Sequence of the Anaerobic Ammonium-Oxidizing Bacterium 'Candidatus Brocadia sp. 40'.</title>
        <authorList>
            <person name="Ali M."/>
            <person name="Haroon M.F."/>
            <person name="Narita Y."/>
            <person name="Zhang L."/>
            <person name="Rangel Shaw D."/>
            <person name="Okabe S."/>
            <person name="Saikaly P.E."/>
        </authorList>
    </citation>
    <scope>NUCLEOTIDE SEQUENCE [LARGE SCALE GENOMIC DNA]</scope>
    <source>
        <strain evidence="1 2">40</strain>
    </source>
</reference>
<accession>A0A1V6LXH1</accession>
<evidence type="ECO:0000313" key="1">
    <source>
        <dbReference type="EMBL" id="OQD44827.1"/>
    </source>
</evidence>
<comment type="caution">
    <text evidence="1">The sequence shown here is derived from an EMBL/GenBank/DDBJ whole genome shotgun (WGS) entry which is preliminary data.</text>
</comment>
<protein>
    <submittedName>
        <fullName evidence="1">Uncharacterized protein</fullName>
    </submittedName>
</protein>
<evidence type="ECO:0000313" key="2">
    <source>
        <dbReference type="Proteomes" id="UP000242219"/>
    </source>
</evidence>
<dbReference type="AlphaFoldDB" id="A0A1V6LXH1"/>
<dbReference type="Proteomes" id="UP000242219">
    <property type="component" value="Unassembled WGS sequence"/>
</dbReference>